<evidence type="ECO:0008006" key="3">
    <source>
        <dbReference type="Google" id="ProtNLM"/>
    </source>
</evidence>
<dbReference type="PATRIC" id="fig|882211.3.peg.263"/>
<evidence type="ECO:0000313" key="1">
    <source>
        <dbReference type="EMBL" id="SEE91522.1"/>
    </source>
</evidence>
<evidence type="ECO:0000313" key="2">
    <source>
        <dbReference type="Proteomes" id="UP000183613"/>
    </source>
</evidence>
<dbReference type="Proteomes" id="UP000183613">
    <property type="component" value="Unassembled WGS sequence"/>
</dbReference>
<dbReference type="RefSeq" id="WP_053069516.1">
    <property type="nucleotide sequence ID" value="NZ_FNUD01000002.1"/>
</dbReference>
<keyword evidence="2" id="KW-1185">Reference proteome</keyword>
<reference evidence="1" key="1">
    <citation type="submission" date="2016-10" db="EMBL/GenBank/DDBJ databases">
        <authorList>
            <person name="Varghese N."/>
            <person name="Submissions S."/>
        </authorList>
    </citation>
    <scope>NUCLEOTIDE SEQUENCE [LARGE SCALE GENOMIC DNA]</scope>
    <source>
        <strain evidence="1">LMG 25555</strain>
    </source>
</reference>
<dbReference type="OrthoDB" id="9789822at2"/>
<proteinExistence type="predicted"/>
<protein>
    <recommendedName>
        <fullName evidence="3">Peptidase C39 domain-containing protein</fullName>
    </recommendedName>
</protein>
<name>A0A0J6GGF0_PSEDM</name>
<dbReference type="EMBL" id="FNUD01000002">
    <property type="protein sequence ID" value="SEE91522.1"/>
    <property type="molecule type" value="Genomic_DNA"/>
</dbReference>
<sequence>MKQYDLVSQEDEWGCGAACVASLLGVTYREAKKLVEDIKGRSVNAKPHGLELHHIALALQAEGVKVIADWDPAVPASEGTIVCIGGESRYKYEHYILKTPNGWMDPWYDLDESNMVAKYRKDYPNGADFLVALIPV</sequence>
<comment type="caution">
    <text evidence="1">The sequence shown here is derived from an EMBL/GenBank/DDBJ whole genome shotgun (WGS) entry which is preliminary data.</text>
</comment>
<dbReference type="AlphaFoldDB" id="A0A0J6GGF0"/>
<accession>A0A0J6GGF0</accession>
<gene>
    <name evidence="1" type="ORF">SAMN04489800_2806</name>
</gene>
<organism evidence="1 2">
    <name type="scientific">Pseudomonas deceptionensis</name>
    <dbReference type="NCBI Taxonomy" id="882211"/>
    <lineage>
        <taxon>Bacteria</taxon>
        <taxon>Pseudomonadati</taxon>
        <taxon>Pseudomonadota</taxon>
        <taxon>Gammaproteobacteria</taxon>
        <taxon>Pseudomonadales</taxon>
        <taxon>Pseudomonadaceae</taxon>
        <taxon>Pseudomonas</taxon>
    </lineage>
</organism>